<keyword evidence="4" id="KW-1185">Reference proteome</keyword>
<organism evidence="3 4">
    <name type="scientific">Luteimicrobium subarcticum</name>
    <dbReference type="NCBI Taxonomy" id="620910"/>
    <lineage>
        <taxon>Bacteria</taxon>
        <taxon>Bacillati</taxon>
        <taxon>Actinomycetota</taxon>
        <taxon>Actinomycetes</taxon>
        <taxon>Micrococcales</taxon>
        <taxon>Luteimicrobium</taxon>
    </lineage>
</organism>
<evidence type="ECO:0000313" key="3">
    <source>
        <dbReference type="EMBL" id="PJI94490.1"/>
    </source>
</evidence>
<name>A0A2M8WU73_9MICO</name>
<dbReference type="AlphaFoldDB" id="A0A2M8WU73"/>
<reference evidence="3 4" key="1">
    <citation type="submission" date="2017-11" db="EMBL/GenBank/DDBJ databases">
        <title>Genomic Encyclopedia of Archaeal and Bacterial Type Strains, Phase II (KMG-II): From Individual Species to Whole Genera.</title>
        <authorList>
            <person name="Goeker M."/>
        </authorList>
    </citation>
    <scope>NUCLEOTIDE SEQUENCE [LARGE SCALE GENOMIC DNA]</scope>
    <source>
        <strain evidence="3 4">DSM 22413</strain>
    </source>
</reference>
<keyword evidence="2" id="KW-1133">Transmembrane helix</keyword>
<protein>
    <submittedName>
        <fullName evidence="3">Uncharacterized protein</fullName>
    </submittedName>
</protein>
<feature type="region of interest" description="Disordered" evidence="1">
    <location>
        <begin position="1"/>
        <end position="68"/>
    </location>
</feature>
<feature type="transmembrane region" description="Helical" evidence="2">
    <location>
        <begin position="159"/>
        <end position="181"/>
    </location>
</feature>
<proteinExistence type="predicted"/>
<gene>
    <name evidence="3" type="ORF">CLV34_0329</name>
</gene>
<evidence type="ECO:0000256" key="1">
    <source>
        <dbReference type="SAM" id="MobiDB-lite"/>
    </source>
</evidence>
<dbReference type="Proteomes" id="UP000231586">
    <property type="component" value="Unassembled WGS sequence"/>
</dbReference>
<keyword evidence="2" id="KW-0812">Transmembrane</keyword>
<feature type="compositionally biased region" description="Pro residues" evidence="1">
    <location>
        <begin position="7"/>
        <end position="17"/>
    </location>
</feature>
<dbReference type="EMBL" id="PGTZ01000006">
    <property type="protein sequence ID" value="PJI94490.1"/>
    <property type="molecule type" value="Genomic_DNA"/>
</dbReference>
<comment type="caution">
    <text evidence="3">The sequence shown here is derived from an EMBL/GenBank/DDBJ whole genome shotgun (WGS) entry which is preliminary data.</text>
</comment>
<keyword evidence="2" id="KW-0472">Membrane</keyword>
<feature type="region of interest" description="Disordered" evidence="1">
    <location>
        <begin position="85"/>
        <end position="141"/>
    </location>
</feature>
<evidence type="ECO:0000256" key="2">
    <source>
        <dbReference type="SAM" id="Phobius"/>
    </source>
</evidence>
<feature type="compositionally biased region" description="Low complexity" evidence="1">
    <location>
        <begin position="132"/>
        <end position="141"/>
    </location>
</feature>
<sequence>MSGHGPGPVPTPPPPHANPAASAGVPPRTFPPSVAPRGSRATASHVVPASSAPGHAQVPAQSPSVAGPDLDAQQATAVFGAVRVEPAPSSVPQQPPAPRPTDPRQAAPRPAAPVPADPRAAQGPPSRASGPRTTRGAAAGPVGGTVAVRRYLGELEPAVVVLGGVVLMLVVTAVVMAFVVLGGGGSGGAAAAPEPSSTTSHQAAAAPVKVRFASPSRNITCAMSKDAVTCDIADLAKTPAPVDGCEGTVGYVATLDAAGKVGAPCAASRPAAAPSSVSVLAYGKQRSAGPFTCHSTREGVRCTEKSSGKGFTIAKAGIGSF</sequence>
<accession>A0A2M8WU73</accession>
<evidence type="ECO:0000313" key="4">
    <source>
        <dbReference type="Proteomes" id="UP000231586"/>
    </source>
</evidence>